<sequence>MRMKIFVYNYREFDEAEYFEKFSKEYHVELGICKEAPSLENAYLVKGYEYVSIITTKIDRPLLEKFREFGVKMISTRTVGYDHIDLEAARQLGIRVSNVSYSPECVADYTMMLILMSIRKMKRIMQRAEINDFSLPGIQGRELPNFTIGVLGTGRIGQAVIRDLHGFGCKIYAYDKYENEAVKQFAEYADLSVIYEKCDLITLHMPLSEDNFHIIDASAMKNMKDGVVIINTARGSLIDTKALIEALESGKVGAAGLDVIEDELGMYYYNRKSDILSKRDLYVLRGFPNVIVTPHMAFYTDQAVSDMVKHSIESCILREAGKKDPWEVV</sequence>
<dbReference type="EC" id="1.1.1.290" evidence="7"/>
<evidence type="ECO:0000256" key="3">
    <source>
        <dbReference type="ARBA" id="ARBA00023027"/>
    </source>
</evidence>
<dbReference type="AlphaFoldDB" id="A5KPY1"/>
<feature type="domain" description="D-isomer specific 2-hydroxyacid dehydrogenase NAD-binding" evidence="6">
    <location>
        <begin position="111"/>
        <end position="297"/>
    </location>
</feature>
<dbReference type="Proteomes" id="UP000003577">
    <property type="component" value="Unassembled WGS sequence"/>
</dbReference>
<comment type="caution">
    <text evidence="7">The sequence shown here is derived from an EMBL/GenBank/DDBJ whole genome shotgun (WGS) entry which is preliminary data.</text>
</comment>
<dbReference type="CDD" id="cd12185">
    <property type="entry name" value="HGDH_LDH_like"/>
    <property type="match status" value="1"/>
</dbReference>
<dbReference type="PaxDb" id="411460-RUMTOR_02317"/>
<evidence type="ECO:0000256" key="4">
    <source>
        <dbReference type="RuleBase" id="RU003719"/>
    </source>
</evidence>
<dbReference type="PROSITE" id="PS00065">
    <property type="entry name" value="D_2_HYDROXYACID_DH_1"/>
    <property type="match status" value="1"/>
</dbReference>
<dbReference type="SUPFAM" id="SSF51735">
    <property type="entry name" value="NAD(P)-binding Rossmann-fold domains"/>
    <property type="match status" value="1"/>
</dbReference>
<keyword evidence="3" id="KW-0520">NAD</keyword>
<dbReference type="InterPro" id="IPR036291">
    <property type="entry name" value="NAD(P)-bd_dom_sf"/>
</dbReference>
<evidence type="ECO:0000259" key="6">
    <source>
        <dbReference type="Pfam" id="PF02826"/>
    </source>
</evidence>
<dbReference type="HOGENOM" id="CLU_019796_1_1_9"/>
<dbReference type="InterPro" id="IPR058205">
    <property type="entry name" value="D-LDH-like"/>
</dbReference>
<dbReference type="Pfam" id="PF02826">
    <property type="entry name" value="2-Hacid_dh_C"/>
    <property type="match status" value="1"/>
</dbReference>
<comment type="similarity">
    <text evidence="1 4">Belongs to the D-isomer specific 2-hydroxyacid dehydrogenase family.</text>
</comment>
<dbReference type="PANTHER" id="PTHR43026:SF1">
    <property type="entry name" value="2-HYDROXYACID DEHYDROGENASE HOMOLOG 1-RELATED"/>
    <property type="match status" value="1"/>
</dbReference>
<dbReference type="GO" id="GO:0051287">
    <property type="term" value="F:NAD binding"/>
    <property type="evidence" value="ECO:0007669"/>
    <property type="project" value="InterPro"/>
</dbReference>
<keyword evidence="2 4" id="KW-0560">Oxidoreductase</keyword>
<dbReference type="SUPFAM" id="SSF52283">
    <property type="entry name" value="Formate/glycerate dehydrogenase catalytic domain-like"/>
    <property type="match status" value="1"/>
</dbReference>
<evidence type="ECO:0000256" key="2">
    <source>
        <dbReference type="ARBA" id="ARBA00023002"/>
    </source>
</evidence>
<dbReference type="InterPro" id="IPR006140">
    <property type="entry name" value="D-isomer_DH_NAD-bd"/>
</dbReference>
<dbReference type="PANTHER" id="PTHR43026">
    <property type="entry name" value="2-HYDROXYACID DEHYDROGENASE HOMOLOG 1-RELATED"/>
    <property type="match status" value="1"/>
</dbReference>
<feature type="domain" description="D-isomer specific 2-hydroxyacid dehydrogenase catalytic" evidence="5">
    <location>
        <begin position="15"/>
        <end position="328"/>
    </location>
</feature>
<accession>A5KPY1</accession>
<dbReference type="GO" id="GO:0033711">
    <property type="term" value="F:4-phosphoerythronate dehydrogenase activity"/>
    <property type="evidence" value="ECO:0007669"/>
    <property type="project" value="UniProtKB-EC"/>
</dbReference>
<dbReference type="GO" id="GO:0008720">
    <property type="term" value="F:D-lactate dehydrogenase (NAD+) activity"/>
    <property type="evidence" value="ECO:0007669"/>
    <property type="project" value="TreeGrafter"/>
</dbReference>
<reference evidence="7 8" key="1">
    <citation type="submission" date="2007-03" db="EMBL/GenBank/DDBJ databases">
        <authorList>
            <person name="Fulton L."/>
            <person name="Clifton S."/>
            <person name="Fulton B."/>
            <person name="Xu J."/>
            <person name="Minx P."/>
            <person name="Pepin K.H."/>
            <person name="Johnson M."/>
            <person name="Thiruvilangam P."/>
            <person name="Bhonagiri V."/>
            <person name="Nash W.E."/>
            <person name="Mardis E.R."/>
            <person name="Wilson R.K."/>
        </authorList>
    </citation>
    <scope>NUCLEOTIDE SEQUENCE [LARGE SCALE GENOMIC DNA]</scope>
    <source>
        <strain evidence="7 8">ATCC 27756</strain>
    </source>
</reference>
<dbReference type="EMBL" id="AAVP02000014">
    <property type="protein sequence ID" value="EDK23473.1"/>
    <property type="molecule type" value="Genomic_DNA"/>
</dbReference>
<dbReference type="PROSITE" id="PS00671">
    <property type="entry name" value="D_2_HYDROXYACID_DH_3"/>
    <property type="match status" value="1"/>
</dbReference>
<name>A5KPY1_9FIRM</name>
<reference evidence="7 8" key="2">
    <citation type="submission" date="2007-04" db="EMBL/GenBank/DDBJ databases">
        <title>Draft genome sequence of Ruminococcus torques (ATCC 27756).</title>
        <authorList>
            <person name="Sudarsanam P."/>
            <person name="Ley R."/>
            <person name="Guruge J."/>
            <person name="Turnbaugh P.J."/>
            <person name="Mahowald M."/>
            <person name="Liep D."/>
            <person name="Gordon J."/>
        </authorList>
    </citation>
    <scope>NUCLEOTIDE SEQUENCE [LARGE SCALE GENOMIC DNA]</scope>
    <source>
        <strain evidence="7 8">ATCC 27756</strain>
    </source>
</reference>
<organism evidence="7 8">
    <name type="scientific">[Ruminococcus] torques ATCC 27756</name>
    <dbReference type="NCBI Taxonomy" id="411460"/>
    <lineage>
        <taxon>Bacteria</taxon>
        <taxon>Bacillati</taxon>
        <taxon>Bacillota</taxon>
        <taxon>Clostridia</taxon>
        <taxon>Lachnospirales</taxon>
        <taxon>Lachnospiraceae</taxon>
        <taxon>Mediterraneibacter</taxon>
    </lineage>
</organism>
<dbReference type="InterPro" id="IPR029753">
    <property type="entry name" value="D-isomer_DH_CS"/>
</dbReference>
<evidence type="ECO:0000313" key="7">
    <source>
        <dbReference type="EMBL" id="EDK23473.1"/>
    </source>
</evidence>
<evidence type="ECO:0000259" key="5">
    <source>
        <dbReference type="Pfam" id="PF00389"/>
    </source>
</evidence>
<dbReference type="Gene3D" id="3.40.50.720">
    <property type="entry name" value="NAD(P)-binding Rossmann-like Domain"/>
    <property type="match status" value="2"/>
</dbReference>
<dbReference type="InterPro" id="IPR006139">
    <property type="entry name" value="D-isomer_2_OHA_DH_cat_dom"/>
</dbReference>
<evidence type="ECO:0000256" key="1">
    <source>
        <dbReference type="ARBA" id="ARBA00005854"/>
    </source>
</evidence>
<gene>
    <name evidence="7" type="primary">pdxB</name>
    <name evidence="7" type="ORF">RUMTOR_02317</name>
</gene>
<dbReference type="InterPro" id="IPR029752">
    <property type="entry name" value="D-isomer_DH_CS1"/>
</dbReference>
<dbReference type="Pfam" id="PF00389">
    <property type="entry name" value="2-Hacid_dh"/>
    <property type="match status" value="1"/>
</dbReference>
<proteinExistence type="inferred from homology"/>
<protein>
    <submittedName>
        <fullName evidence="7">4-phosphoerythronate dehydrogenase</fullName>
        <ecNumber evidence="7">1.1.1.290</ecNumber>
    </submittedName>
</protein>
<evidence type="ECO:0000313" key="8">
    <source>
        <dbReference type="Proteomes" id="UP000003577"/>
    </source>
</evidence>